<gene>
    <name evidence="3" type="ORF">GOACH_19_00450</name>
</gene>
<comment type="caution">
    <text evidence="3">The sequence shown here is derived from an EMBL/GenBank/DDBJ whole genome shotgun (WGS) entry which is preliminary data.</text>
</comment>
<dbReference type="STRING" id="1220583.GOACH_19_00450"/>
<proteinExistence type="predicted"/>
<dbReference type="Gene3D" id="1.20.144.10">
    <property type="entry name" value="Phosphatidic acid phosphatase type 2/haloperoxidase"/>
    <property type="match status" value="1"/>
</dbReference>
<feature type="transmembrane region" description="Helical" evidence="1">
    <location>
        <begin position="114"/>
        <end position="134"/>
    </location>
</feature>
<dbReference type="EMBL" id="BANR01000019">
    <property type="protein sequence ID" value="GAC50041.1"/>
    <property type="molecule type" value="Genomic_DNA"/>
</dbReference>
<feature type="transmembrane region" description="Helical" evidence="1">
    <location>
        <begin position="76"/>
        <end position="94"/>
    </location>
</feature>
<dbReference type="InterPro" id="IPR000326">
    <property type="entry name" value="PAP2/HPO"/>
</dbReference>
<evidence type="ECO:0000259" key="2">
    <source>
        <dbReference type="SMART" id="SM00014"/>
    </source>
</evidence>
<dbReference type="Proteomes" id="UP000010988">
    <property type="component" value="Unassembled WGS sequence"/>
</dbReference>
<dbReference type="PANTHER" id="PTHR14969:SF13">
    <property type="entry name" value="AT30094P"/>
    <property type="match status" value="1"/>
</dbReference>
<sequence length="214" mass="22606">MVAAVYALRFLLSGGAPVRIDSVVMSWFVGIRTPALTTATTYLTVLFGPWAVALWAGITGLTFYVHDGTLRRSATLLSTVVAAAVLCEVMKLVVARPRPPVTDQLGVLETTYSFPSGHVTGTAALAFAIAALTAGRMHRRGAIATWIGAAIVVLTASATRLYLGAHWITDVMAAVCVAGACALLVLPAADTVADRRHSFLHRVHTHGQRSHFGS</sequence>
<feature type="transmembrane region" description="Helical" evidence="1">
    <location>
        <begin position="146"/>
        <end position="165"/>
    </location>
</feature>
<feature type="domain" description="Phosphatidic acid phosphatase type 2/haloperoxidase" evidence="2">
    <location>
        <begin position="76"/>
        <end position="186"/>
    </location>
</feature>
<dbReference type="AlphaFoldDB" id="L7KNH7"/>
<evidence type="ECO:0000313" key="3">
    <source>
        <dbReference type="EMBL" id="GAC50041.1"/>
    </source>
</evidence>
<feature type="transmembrane region" description="Helical" evidence="1">
    <location>
        <begin position="41"/>
        <end position="64"/>
    </location>
</feature>
<keyword evidence="1" id="KW-0472">Membrane</keyword>
<organism evidence="3 4">
    <name type="scientific">Gordonia aichiensis NBRC 108223</name>
    <dbReference type="NCBI Taxonomy" id="1220583"/>
    <lineage>
        <taxon>Bacteria</taxon>
        <taxon>Bacillati</taxon>
        <taxon>Actinomycetota</taxon>
        <taxon>Actinomycetes</taxon>
        <taxon>Mycobacteriales</taxon>
        <taxon>Gordoniaceae</taxon>
        <taxon>Gordonia</taxon>
    </lineage>
</organism>
<dbReference type="InterPro" id="IPR036938">
    <property type="entry name" value="PAP2/HPO_sf"/>
</dbReference>
<dbReference type="PANTHER" id="PTHR14969">
    <property type="entry name" value="SPHINGOSINE-1-PHOSPHATE PHOSPHOHYDROLASE"/>
    <property type="match status" value="1"/>
</dbReference>
<keyword evidence="1" id="KW-0812">Transmembrane</keyword>
<protein>
    <recommendedName>
        <fullName evidence="2">Phosphatidic acid phosphatase type 2/haloperoxidase domain-containing protein</fullName>
    </recommendedName>
</protein>
<feature type="transmembrane region" description="Helical" evidence="1">
    <location>
        <begin position="171"/>
        <end position="193"/>
    </location>
</feature>
<keyword evidence="1" id="KW-1133">Transmembrane helix</keyword>
<accession>L7KNH7</accession>
<dbReference type="SMART" id="SM00014">
    <property type="entry name" value="acidPPc"/>
    <property type="match status" value="1"/>
</dbReference>
<name>L7KNH7_9ACTN</name>
<dbReference type="Pfam" id="PF01569">
    <property type="entry name" value="PAP2"/>
    <property type="match status" value="1"/>
</dbReference>
<keyword evidence="4" id="KW-1185">Reference proteome</keyword>
<dbReference type="eggNOG" id="COG0671">
    <property type="taxonomic scope" value="Bacteria"/>
</dbReference>
<evidence type="ECO:0000256" key="1">
    <source>
        <dbReference type="SAM" id="Phobius"/>
    </source>
</evidence>
<dbReference type="SUPFAM" id="SSF48317">
    <property type="entry name" value="Acid phosphatase/Vanadium-dependent haloperoxidase"/>
    <property type="match status" value="1"/>
</dbReference>
<reference evidence="3 4" key="1">
    <citation type="submission" date="2012-12" db="EMBL/GenBank/DDBJ databases">
        <title>Whole genome shotgun sequence of Gordonia aichiensis NBRC 108223.</title>
        <authorList>
            <person name="Isaki-Nakamura S."/>
            <person name="Hosoyama A."/>
            <person name="Tsuchikane K."/>
            <person name="Ando Y."/>
            <person name="Baba S."/>
            <person name="Ohji S."/>
            <person name="Hamada M."/>
            <person name="Tamura T."/>
            <person name="Yamazoe A."/>
            <person name="Yamazaki S."/>
            <person name="Fujita N."/>
        </authorList>
    </citation>
    <scope>NUCLEOTIDE SEQUENCE [LARGE SCALE GENOMIC DNA]</scope>
    <source>
        <strain evidence="3 4">NBRC 108223</strain>
    </source>
</reference>
<evidence type="ECO:0000313" key="4">
    <source>
        <dbReference type="Proteomes" id="UP000010988"/>
    </source>
</evidence>